<dbReference type="InterPro" id="IPR002818">
    <property type="entry name" value="DJ-1/PfpI"/>
</dbReference>
<dbReference type="PANTHER" id="PTHR48094:SF12">
    <property type="entry name" value="PARKINSON DISEASE PROTEIN 7 HOMOLOG"/>
    <property type="match status" value="1"/>
</dbReference>
<organism evidence="2 3">
    <name type="scientific">Termititenax aidoneus</name>
    <dbReference type="NCBI Taxonomy" id="2218524"/>
    <lineage>
        <taxon>Bacteria</taxon>
        <taxon>Bacillati</taxon>
        <taxon>Candidatus Margulisiibacteriota</taxon>
        <taxon>Candidatus Termititenacia</taxon>
        <taxon>Candidatus Termititenacales</taxon>
        <taxon>Candidatus Termititenacaceae</taxon>
        <taxon>Candidatus Termititenax</taxon>
    </lineage>
</organism>
<dbReference type="GO" id="GO:0005737">
    <property type="term" value="C:cytoplasm"/>
    <property type="evidence" value="ECO:0007669"/>
    <property type="project" value="TreeGrafter"/>
</dbReference>
<sequence>MAVLFLIVPNGFRDEEYAVPKRVLEEAGFEVVTASTLLGKLRGKKDLVIARVDIALDKVNSADYQGLMIVGGQRTYWHNATVLRLCREFHAAGKLVAAICISGAIPAQAGLMRGKQLTVFPDVDALESIRQNGGIYVNKPVVVSDNVITADGPAAAEEFGRAMVKFLTR</sequence>
<protein>
    <submittedName>
        <fullName evidence="2">Glutamine amidotransferase 1 super family</fullName>
    </submittedName>
</protein>
<keyword evidence="3" id="KW-1185">Reference proteome</keyword>
<feature type="domain" description="DJ-1/PfpI" evidence="1">
    <location>
        <begin position="3"/>
        <end position="165"/>
    </location>
</feature>
<gene>
    <name evidence="2" type="ORF">NO1_1268</name>
</gene>
<keyword evidence="2" id="KW-0315">Glutamine amidotransferase</keyword>
<name>A0A388TB72_TERA1</name>
<dbReference type="Gene3D" id="3.40.50.880">
    <property type="match status" value="1"/>
</dbReference>
<dbReference type="EMBL" id="BGZN01000027">
    <property type="protein sequence ID" value="GBR74028.1"/>
    <property type="molecule type" value="Genomic_DNA"/>
</dbReference>
<reference evidence="2 3" key="1">
    <citation type="journal article" date="2019" name="ISME J.">
        <title>Genome analyses of uncultured TG2/ZB3 bacteria in 'Margulisbacteria' specifically attached to ectosymbiotic spirochetes of protists in the termite gut.</title>
        <authorList>
            <person name="Utami Y.D."/>
            <person name="Kuwahara H."/>
            <person name="Igai K."/>
            <person name="Murakami T."/>
            <person name="Sugaya K."/>
            <person name="Morikawa T."/>
            <person name="Nagura Y."/>
            <person name="Yuki M."/>
            <person name="Deevong P."/>
            <person name="Inoue T."/>
            <person name="Kihara K."/>
            <person name="Lo N."/>
            <person name="Yamada A."/>
            <person name="Ohkuma M."/>
            <person name="Hongoh Y."/>
        </authorList>
    </citation>
    <scope>NUCLEOTIDE SEQUENCE [LARGE SCALE GENOMIC DNA]</scope>
    <source>
        <strain evidence="2">NkOx7-01</strain>
    </source>
</reference>
<comment type="caution">
    <text evidence="2">The sequence shown here is derived from an EMBL/GenBank/DDBJ whole genome shotgun (WGS) entry which is preliminary data.</text>
</comment>
<dbReference type="AlphaFoldDB" id="A0A388TB72"/>
<dbReference type="PANTHER" id="PTHR48094">
    <property type="entry name" value="PROTEIN/NUCLEIC ACID DEGLYCASE DJ-1-RELATED"/>
    <property type="match status" value="1"/>
</dbReference>
<dbReference type="GO" id="GO:0016740">
    <property type="term" value="F:transferase activity"/>
    <property type="evidence" value="ECO:0007669"/>
    <property type="project" value="UniProtKB-KW"/>
</dbReference>
<dbReference type="InterPro" id="IPR050325">
    <property type="entry name" value="Prot/Nucl_acid_deglycase"/>
</dbReference>
<accession>A0A388TB72</accession>
<evidence type="ECO:0000259" key="1">
    <source>
        <dbReference type="Pfam" id="PF01965"/>
    </source>
</evidence>
<evidence type="ECO:0000313" key="2">
    <source>
        <dbReference type="EMBL" id="GBR74028.1"/>
    </source>
</evidence>
<dbReference type="Pfam" id="PF01965">
    <property type="entry name" value="DJ-1_PfpI"/>
    <property type="match status" value="1"/>
</dbReference>
<dbReference type="InterPro" id="IPR029062">
    <property type="entry name" value="Class_I_gatase-like"/>
</dbReference>
<dbReference type="Proteomes" id="UP000269352">
    <property type="component" value="Unassembled WGS sequence"/>
</dbReference>
<proteinExistence type="predicted"/>
<dbReference type="SUPFAM" id="SSF52317">
    <property type="entry name" value="Class I glutamine amidotransferase-like"/>
    <property type="match status" value="1"/>
</dbReference>
<evidence type="ECO:0000313" key="3">
    <source>
        <dbReference type="Proteomes" id="UP000269352"/>
    </source>
</evidence>